<dbReference type="PRINTS" id="PR00344">
    <property type="entry name" value="BCTRLSENSOR"/>
</dbReference>
<evidence type="ECO:0000256" key="4">
    <source>
        <dbReference type="ARBA" id="ARBA00012438"/>
    </source>
</evidence>
<dbReference type="InterPro" id="IPR003594">
    <property type="entry name" value="HATPase_dom"/>
</dbReference>
<dbReference type="PANTHER" id="PTHR45569:SF1">
    <property type="entry name" value="SENSOR PROTEIN KDPD"/>
    <property type="match status" value="1"/>
</dbReference>
<gene>
    <name evidence="17" type="ORF">GGQ55_004642</name>
</gene>
<dbReference type="EMBL" id="JACBZT010000001">
    <property type="protein sequence ID" value="NYJ08364.1"/>
    <property type="molecule type" value="Genomic_DNA"/>
</dbReference>
<keyword evidence="13 15" id="KW-0472">Membrane</keyword>
<evidence type="ECO:0000256" key="15">
    <source>
        <dbReference type="SAM" id="Phobius"/>
    </source>
</evidence>
<dbReference type="GO" id="GO:0005886">
    <property type="term" value="C:plasma membrane"/>
    <property type="evidence" value="ECO:0007669"/>
    <property type="project" value="UniProtKB-SubCell"/>
</dbReference>
<accession>A0A853CJY3</accession>
<keyword evidence="8" id="KW-0547">Nucleotide-binding</keyword>
<feature type="transmembrane region" description="Helical" evidence="15">
    <location>
        <begin position="101"/>
        <end position="122"/>
    </location>
</feature>
<evidence type="ECO:0000313" key="17">
    <source>
        <dbReference type="EMBL" id="NYJ08364.1"/>
    </source>
</evidence>
<feature type="region of interest" description="Disordered" evidence="14">
    <location>
        <begin position="173"/>
        <end position="197"/>
    </location>
</feature>
<dbReference type="SUPFAM" id="SSF47384">
    <property type="entry name" value="Homodimeric domain of signal transducing histidine kinase"/>
    <property type="match status" value="1"/>
</dbReference>
<dbReference type="PANTHER" id="PTHR45569">
    <property type="entry name" value="SENSOR PROTEIN KDPD"/>
    <property type="match status" value="1"/>
</dbReference>
<dbReference type="Proteomes" id="UP000541969">
    <property type="component" value="Unassembled WGS sequence"/>
</dbReference>
<organism evidence="17 18">
    <name type="scientific">Petropleomorpha daqingensis</name>
    <dbReference type="NCBI Taxonomy" id="2026353"/>
    <lineage>
        <taxon>Bacteria</taxon>
        <taxon>Bacillati</taxon>
        <taxon>Actinomycetota</taxon>
        <taxon>Actinomycetes</taxon>
        <taxon>Geodermatophilales</taxon>
        <taxon>Geodermatophilaceae</taxon>
        <taxon>Petropleomorpha</taxon>
    </lineage>
</organism>
<comment type="caution">
    <text evidence="17">The sequence shown here is derived from an EMBL/GenBank/DDBJ whole genome shotgun (WGS) entry which is preliminary data.</text>
</comment>
<evidence type="ECO:0000256" key="14">
    <source>
        <dbReference type="SAM" id="MobiDB-lite"/>
    </source>
</evidence>
<dbReference type="GO" id="GO:0000155">
    <property type="term" value="F:phosphorelay sensor kinase activity"/>
    <property type="evidence" value="ECO:0007669"/>
    <property type="project" value="InterPro"/>
</dbReference>
<evidence type="ECO:0000256" key="10">
    <source>
        <dbReference type="ARBA" id="ARBA00022840"/>
    </source>
</evidence>
<evidence type="ECO:0000256" key="6">
    <source>
        <dbReference type="ARBA" id="ARBA00022679"/>
    </source>
</evidence>
<keyword evidence="5" id="KW-0597">Phosphoprotein</keyword>
<reference evidence="17 18" key="1">
    <citation type="submission" date="2020-07" db="EMBL/GenBank/DDBJ databases">
        <title>Sequencing the genomes of 1000 actinobacteria strains.</title>
        <authorList>
            <person name="Klenk H.-P."/>
        </authorList>
    </citation>
    <scope>NUCLEOTIDE SEQUENCE [LARGE SCALE GENOMIC DNA]</scope>
    <source>
        <strain evidence="17 18">DSM 104001</strain>
    </source>
</reference>
<comment type="catalytic activity">
    <reaction evidence="1">
        <text>ATP + protein L-histidine = ADP + protein N-phospho-L-histidine.</text>
        <dbReference type="EC" id="2.7.13.3"/>
    </reaction>
</comment>
<dbReference type="Pfam" id="PF00512">
    <property type="entry name" value="HisKA"/>
    <property type="match status" value="1"/>
</dbReference>
<evidence type="ECO:0000313" key="18">
    <source>
        <dbReference type="Proteomes" id="UP000541969"/>
    </source>
</evidence>
<keyword evidence="12" id="KW-0902">Two-component regulatory system</keyword>
<comment type="subcellular location">
    <subcellularLocation>
        <location evidence="3">Cell membrane</location>
    </subcellularLocation>
    <subcellularLocation>
        <location evidence="2">Membrane</location>
        <topology evidence="2">Multi-pass membrane protein</topology>
    </subcellularLocation>
</comment>
<dbReference type="SMART" id="SM00387">
    <property type="entry name" value="HATPase_c"/>
    <property type="match status" value="1"/>
</dbReference>
<dbReference type="Gene3D" id="1.20.120.620">
    <property type="entry name" value="Backbone structure of the membrane domain of e. Coli histidine kinase receptor kdpd"/>
    <property type="match status" value="1"/>
</dbReference>
<dbReference type="InterPro" id="IPR004358">
    <property type="entry name" value="Sig_transdc_His_kin-like_C"/>
</dbReference>
<evidence type="ECO:0000259" key="16">
    <source>
        <dbReference type="PROSITE" id="PS50109"/>
    </source>
</evidence>
<dbReference type="Gene3D" id="1.10.287.130">
    <property type="match status" value="1"/>
</dbReference>
<dbReference type="InterPro" id="IPR036097">
    <property type="entry name" value="HisK_dim/P_sf"/>
</dbReference>
<keyword evidence="11 15" id="KW-1133">Transmembrane helix</keyword>
<name>A0A853CJY3_9ACTN</name>
<keyword evidence="6 17" id="KW-0808">Transferase</keyword>
<dbReference type="Pfam" id="PF02518">
    <property type="entry name" value="HATPase_c"/>
    <property type="match status" value="1"/>
</dbReference>
<evidence type="ECO:0000256" key="9">
    <source>
        <dbReference type="ARBA" id="ARBA00022777"/>
    </source>
</evidence>
<keyword evidence="9 17" id="KW-0418">Kinase</keyword>
<keyword evidence="10" id="KW-0067">ATP-binding</keyword>
<protein>
    <recommendedName>
        <fullName evidence="4">histidine kinase</fullName>
        <ecNumber evidence="4">2.7.13.3</ecNumber>
    </recommendedName>
</protein>
<dbReference type="SUPFAM" id="SSF55874">
    <property type="entry name" value="ATPase domain of HSP90 chaperone/DNA topoisomerase II/histidine kinase"/>
    <property type="match status" value="1"/>
</dbReference>
<dbReference type="RefSeq" id="WP_179720890.1">
    <property type="nucleotide sequence ID" value="NZ_JACBZT010000001.1"/>
</dbReference>
<dbReference type="AlphaFoldDB" id="A0A853CJY3"/>
<dbReference type="CDD" id="cd00082">
    <property type="entry name" value="HisKA"/>
    <property type="match status" value="1"/>
</dbReference>
<dbReference type="GO" id="GO:0005524">
    <property type="term" value="F:ATP binding"/>
    <property type="evidence" value="ECO:0007669"/>
    <property type="project" value="UniProtKB-KW"/>
</dbReference>
<evidence type="ECO:0000256" key="13">
    <source>
        <dbReference type="ARBA" id="ARBA00023136"/>
    </source>
</evidence>
<evidence type="ECO:0000256" key="2">
    <source>
        <dbReference type="ARBA" id="ARBA00004141"/>
    </source>
</evidence>
<dbReference type="InterPro" id="IPR052023">
    <property type="entry name" value="Histidine_kinase_KdpD"/>
</dbReference>
<dbReference type="EC" id="2.7.13.3" evidence="4"/>
<keyword evidence="7 15" id="KW-0812">Transmembrane</keyword>
<dbReference type="InterPro" id="IPR025201">
    <property type="entry name" value="KdpD_TM"/>
</dbReference>
<dbReference type="SMART" id="SM00388">
    <property type="entry name" value="HisKA"/>
    <property type="match status" value="1"/>
</dbReference>
<evidence type="ECO:0000256" key="8">
    <source>
        <dbReference type="ARBA" id="ARBA00022741"/>
    </source>
</evidence>
<keyword evidence="18" id="KW-1185">Reference proteome</keyword>
<dbReference type="InterPro" id="IPR005467">
    <property type="entry name" value="His_kinase_dom"/>
</dbReference>
<dbReference type="InterPro" id="IPR038318">
    <property type="entry name" value="KdpD_sf"/>
</dbReference>
<proteinExistence type="predicted"/>
<feature type="transmembrane region" description="Helical" evidence="15">
    <location>
        <begin position="23"/>
        <end position="40"/>
    </location>
</feature>
<feature type="transmembrane region" description="Helical" evidence="15">
    <location>
        <begin position="52"/>
        <end position="81"/>
    </location>
</feature>
<dbReference type="Gene3D" id="3.30.565.10">
    <property type="entry name" value="Histidine kinase-like ATPase, C-terminal domain"/>
    <property type="match status" value="1"/>
</dbReference>
<dbReference type="PROSITE" id="PS50109">
    <property type="entry name" value="HIS_KIN"/>
    <property type="match status" value="1"/>
</dbReference>
<dbReference type="CDD" id="cd00075">
    <property type="entry name" value="HATPase"/>
    <property type="match status" value="1"/>
</dbReference>
<sequence length="478" mass="49138">MSALPSRGALPAGFTGLSSRRRWAGAALLIAGLGALVACREPVRALPYELPVLLALALVVAAALLGGAWVALPGAVVATLVLNWFFTAPFGTLLVDSPEQVVVLAVFLGVAVAVSAVVGLAARRTAEAARARAEAEALSRLAGATMAEQRTLTDLLASVREVFGMREAALVETTADGESVAETSTGGPPLPDEHERRVPAGPGLELVVRGPELFAADREVLASFAEAAAGALHGRRLAERAAEAARLEAADRMRTTLLAAVGHDLRTPLAAVKAAVSSLRQDDVAWTPEESAELLATIEAGADRLQRLVGNLLDASRLQAGVVSTSLERVRLEELVGRALLDLGSLDLVDLDVPEDLPDVVADVGLAERVLVNLLENAFRHGGGRVTVRGALIGGQVACDVVDSGPGVPVEARDQLFVPFARLEGDRGGTGLGLGLAVARGFAEAMGGDVTPVGTPGGGLTMRLTLPLAEAPARTAAP</sequence>
<evidence type="ECO:0000256" key="7">
    <source>
        <dbReference type="ARBA" id="ARBA00022692"/>
    </source>
</evidence>
<evidence type="ECO:0000256" key="11">
    <source>
        <dbReference type="ARBA" id="ARBA00022989"/>
    </source>
</evidence>
<dbReference type="InterPro" id="IPR003661">
    <property type="entry name" value="HisK_dim/P_dom"/>
</dbReference>
<evidence type="ECO:0000256" key="12">
    <source>
        <dbReference type="ARBA" id="ARBA00023012"/>
    </source>
</evidence>
<evidence type="ECO:0000256" key="1">
    <source>
        <dbReference type="ARBA" id="ARBA00000085"/>
    </source>
</evidence>
<dbReference type="InterPro" id="IPR036890">
    <property type="entry name" value="HATPase_C_sf"/>
</dbReference>
<feature type="domain" description="Histidine kinase" evidence="16">
    <location>
        <begin position="260"/>
        <end position="470"/>
    </location>
</feature>
<evidence type="ECO:0000256" key="5">
    <source>
        <dbReference type="ARBA" id="ARBA00022553"/>
    </source>
</evidence>
<evidence type="ECO:0000256" key="3">
    <source>
        <dbReference type="ARBA" id="ARBA00004236"/>
    </source>
</evidence>
<dbReference type="Pfam" id="PF13493">
    <property type="entry name" value="DUF4118"/>
    <property type="match status" value="1"/>
</dbReference>